<dbReference type="Proteomes" id="UP000015104">
    <property type="component" value="Unassembled WGS sequence"/>
</dbReference>
<evidence type="ECO:0000313" key="1">
    <source>
        <dbReference type="EnsemblMetazoa" id="tetur11g03950.1"/>
    </source>
</evidence>
<evidence type="ECO:0000313" key="2">
    <source>
        <dbReference type="Proteomes" id="UP000015104"/>
    </source>
</evidence>
<reference evidence="2" key="1">
    <citation type="submission" date="2011-08" db="EMBL/GenBank/DDBJ databases">
        <authorList>
            <person name="Rombauts S."/>
        </authorList>
    </citation>
    <scope>NUCLEOTIDE SEQUENCE</scope>
    <source>
        <strain evidence="2">London</strain>
    </source>
</reference>
<accession>T1KHD0</accession>
<dbReference type="EnsemblMetazoa" id="tetur11g03950.1">
    <property type="protein sequence ID" value="tetur11g03950.1"/>
    <property type="gene ID" value="tetur11g03950"/>
</dbReference>
<dbReference type="HOGENOM" id="CLU_3160590_0_0_1"/>
<dbReference type="AlphaFoldDB" id="T1KHD0"/>
<name>T1KHD0_TETUR</name>
<reference evidence="1" key="2">
    <citation type="submission" date="2015-06" db="UniProtKB">
        <authorList>
            <consortium name="EnsemblMetazoa"/>
        </authorList>
    </citation>
    <scope>IDENTIFICATION</scope>
</reference>
<sequence>MPMVGHGRQKCILYFPVLLQSVEMNLDPNGMAFYTFHPYSQVTWEKQA</sequence>
<protein>
    <submittedName>
        <fullName evidence="1">Uncharacterized protein</fullName>
    </submittedName>
</protein>
<keyword evidence="2" id="KW-1185">Reference proteome</keyword>
<organism evidence="1 2">
    <name type="scientific">Tetranychus urticae</name>
    <name type="common">Two-spotted spider mite</name>
    <dbReference type="NCBI Taxonomy" id="32264"/>
    <lineage>
        <taxon>Eukaryota</taxon>
        <taxon>Metazoa</taxon>
        <taxon>Ecdysozoa</taxon>
        <taxon>Arthropoda</taxon>
        <taxon>Chelicerata</taxon>
        <taxon>Arachnida</taxon>
        <taxon>Acari</taxon>
        <taxon>Acariformes</taxon>
        <taxon>Trombidiformes</taxon>
        <taxon>Prostigmata</taxon>
        <taxon>Eleutherengona</taxon>
        <taxon>Raphignathae</taxon>
        <taxon>Tetranychoidea</taxon>
        <taxon>Tetranychidae</taxon>
        <taxon>Tetranychus</taxon>
    </lineage>
</organism>
<proteinExistence type="predicted"/>
<dbReference type="EMBL" id="CAEY01000075">
    <property type="status" value="NOT_ANNOTATED_CDS"/>
    <property type="molecule type" value="Genomic_DNA"/>
</dbReference>